<sequence>MFNKGDLIIYSSHGLCHIDDITEKTLSDVTKKYYELHPLNNANLKISTPVDNRSISMLEIMSKKQAVIILKSFRELGIDWIEKSHQRNQFYSDVAKNGSRLEKAKIVNTLMRKKHEIEMNGKKFSEYDRKLLTIIQSILFNELAFSLETTFDEIHTKVENYLQIDEGSLVGEH</sequence>
<dbReference type="PANTHER" id="PTHR38447">
    <property type="entry name" value="TRANSCRIPTION FACTOR YDEB-RELATED"/>
    <property type="match status" value="1"/>
</dbReference>
<evidence type="ECO:0000259" key="1">
    <source>
        <dbReference type="SMART" id="SM01058"/>
    </source>
</evidence>
<keyword evidence="3" id="KW-1185">Reference proteome</keyword>
<dbReference type="Proteomes" id="UP000274033">
    <property type="component" value="Unassembled WGS sequence"/>
</dbReference>
<feature type="domain" description="CarD-like/TRCF RNAP-interacting" evidence="1">
    <location>
        <begin position="1"/>
        <end position="111"/>
    </location>
</feature>
<proteinExistence type="predicted"/>
<reference evidence="2 3" key="1">
    <citation type="journal article" date="2013" name="J. Microbiol.">
        <title>Lysinibacillus chungkukjangi sp. nov., isolated from Chungkukjang, Korean fermented soybean food.</title>
        <authorList>
            <person name="Kim S.J."/>
            <person name="Jang Y.H."/>
            <person name="Hamada M."/>
            <person name="Ahn J.H."/>
            <person name="Weon H.Y."/>
            <person name="Suzuki K."/>
            <person name="Whang K.S."/>
            <person name="Kwon S.W."/>
        </authorList>
    </citation>
    <scope>NUCLEOTIDE SEQUENCE [LARGE SCALE GENOMIC DNA]</scope>
    <source>
        <strain evidence="2 3">MCCC 1A12701</strain>
    </source>
</reference>
<comment type="caution">
    <text evidence="2">The sequence shown here is derived from an EMBL/GenBank/DDBJ whole genome shotgun (WGS) entry which is preliminary data.</text>
</comment>
<dbReference type="InterPro" id="IPR003711">
    <property type="entry name" value="CarD-like/TRCF_RID"/>
</dbReference>
<dbReference type="Pfam" id="PF02559">
    <property type="entry name" value="CarD_TRCF_RID"/>
    <property type="match status" value="1"/>
</dbReference>
<dbReference type="SMART" id="SM01058">
    <property type="entry name" value="CarD_TRCF"/>
    <property type="match status" value="1"/>
</dbReference>
<dbReference type="PANTHER" id="PTHR38447:SF1">
    <property type="entry name" value="RNA POLYMERASE-BINDING TRANSCRIPTION FACTOR CARD"/>
    <property type="match status" value="1"/>
</dbReference>
<evidence type="ECO:0000313" key="3">
    <source>
        <dbReference type="Proteomes" id="UP000274033"/>
    </source>
</evidence>
<accession>A0A3N9UMM3</accession>
<dbReference type="InterPro" id="IPR048792">
    <property type="entry name" value="CarD_C"/>
</dbReference>
<dbReference type="InterPro" id="IPR036101">
    <property type="entry name" value="CarD-like/TRCF_RID_sf"/>
</dbReference>
<name>A0A3N9UMM3_9BACI</name>
<dbReference type="InterPro" id="IPR042215">
    <property type="entry name" value="CarD-like_C"/>
</dbReference>
<dbReference type="EMBL" id="RRCT01000001">
    <property type="protein sequence ID" value="RQW76508.1"/>
    <property type="molecule type" value="Genomic_DNA"/>
</dbReference>
<dbReference type="Pfam" id="PF21095">
    <property type="entry name" value="CarD_C"/>
    <property type="match status" value="1"/>
</dbReference>
<dbReference type="OrthoDB" id="9786074at2"/>
<dbReference type="Gene3D" id="2.40.10.170">
    <property type="match status" value="1"/>
</dbReference>
<dbReference type="RefSeq" id="WP_124762409.1">
    <property type="nucleotide sequence ID" value="NZ_JAFBDY010000001.1"/>
</dbReference>
<dbReference type="AlphaFoldDB" id="A0A3N9UMM3"/>
<dbReference type="SUPFAM" id="SSF141259">
    <property type="entry name" value="CarD-like"/>
    <property type="match status" value="1"/>
</dbReference>
<dbReference type="GO" id="GO:0009303">
    <property type="term" value="P:rRNA transcription"/>
    <property type="evidence" value="ECO:0007669"/>
    <property type="project" value="TreeGrafter"/>
</dbReference>
<dbReference type="Gene3D" id="1.20.58.1290">
    <property type="entry name" value="CarD-like, C-terminal domain"/>
    <property type="match status" value="1"/>
</dbReference>
<protein>
    <submittedName>
        <fullName evidence="2">CarD family transcriptional regulator</fullName>
    </submittedName>
</protein>
<organism evidence="2 3">
    <name type="scientific">Lysinibacillus composti</name>
    <dbReference type="NCBI Taxonomy" id="720633"/>
    <lineage>
        <taxon>Bacteria</taxon>
        <taxon>Bacillati</taxon>
        <taxon>Bacillota</taxon>
        <taxon>Bacilli</taxon>
        <taxon>Bacillales</taxon>
        <taxon>Bacillaceae</taxon>
        <taxon>Lysinibacillus</taxon>
    </lineage>
</organism>
<evidence type="ECO:0000313" key="2">
    <source>
        <dbReference type="EMBL" id="RQW76508.1"/>
    </source>
</evidence>
<dbReference type="InterPro" id="IPR052531">
    <property type="entry name" value="CarD-like_regulator"/>
</dbReference>
<gene>
    <name evidence="2" type="ORF">EBB45_02870</name>
</gene>